<comment type="caution">
    <text evidence="2">The sequence shown here is derived from an EMBL/GenBank/DDBJ whole genome shotgun (WGS) entry which is preliminary data.</text>
</comment>
<evidence type="ECO:0000313" key="3">
    <source>
        <dbReference type="Proteomes" id="UP000600139"/>
    </source>
</evidence>
<feature type="compositionally biased region" description="Polar residues" evidence="1">
    <location>
        <begin position="204"/>
        <end position="214"/>
    </location>
</feature>
<keyword evidence="3" id="KW-1185">Reference proteome</keyword>
<gene>
    <name evidence="2" type="ORF">JIN84_05170</name>
</gene>
<reference evidence="2" key="1">
    <citation type="submission" date="2021-01" db="EMBL/GenBank/DDBJ databases">
        <title>Modified the classification status of verrucomicrobia.</title>
        <authorList>
            <person name="Feng X."/>
        </authorList>
    </citation>
    <scope>NUCLEOTIDE SEQUENCE</scope>
    <source>
        <strain evidence="2">JCM 18052</strain>
    </source>
</reference>
<organism evidence="2 3">
    <name type="scientific">Luteolibacter yonseiensis</name>
    <dbReference type="NCBI Taxonomy" id="1144680"/>
    <lineage>
        <taxon>Bacteria</taxon>
        <taxon>Pseudomonadati</taxon>
        <taxon>Verrucomicrobiota</taxon>
        <taxon>Verrucomicrobiia</taxon>
        <taxon>Verrucomicrobiales</taxon>
        <taxon>Verrucomicrobiaceae</taxon>
        <taxon>Luteolibacter</taxon>
    </lineage>
</organism>
<feature type="region of interest" description="Disordered" evidence="1">
    <location>
        <begin position="195"/>
        <end position="214"/>
    </location>
</feature>
<dbReference type="RefSeq" id="WP_200349940.1">
    <property type="nucleotide sequence ID" value="NZ_BAABHZ010000010.1"/>
</dbReference>
<proteinExistence type="predicted"/>
<dbReference type="EMBL" id="JAENIK010000004">
    <property type="protein sequence ID" value="MBK1814994.1"/>
    <property type="molecule type" value="Genomic_DNA"/>
</dbReference>
<evidence type="ECO:0000313" key="2">
    <source>
        <dbReference type="EMBL" id="MBK1814994.1"/>
    </source>
</evidence>
<name>A0A934R1E9_9BACT</name>
<protein>
    <submittedName>
        <fullName evidence="2">Uncharacterized protein</fullName>
    </submittedName>
</protein>
<sequence length="236" mass="25063">MKFFNKNSKSKEPASSLEKARAAYFENQAKAAEEGLKEIAIEQAGRQAMEQARAKMAAGVPAAPKAQAGPTVIHRAANHQPKADAGNPAATAAPGLITASQFATPEIKMERSEFEKLNAGDKMRFFKEGGKLVENSVSSLAALKAQATAAGVATKPSFDTLKGIERTKASMAFETRRKEFFRATAARQIHDEDMAAMSEAKSGSRASSTGVASTANGFTREARIAARAKELEAQLS</sequence>
<evidence type="ECO:0000256" key="1">
    <source>
        <dbReference type="SAM" id="MobiDB-lite"/>
    </source>
</evidence>
<dbReference type="AlphaFoldDB" id="A0A934R1E9"/>
<accession>A0A934R1E9</accession>
<dbReference type="Proteomes" id="UP000600139">
    <property type="component" value="Unassembled WGS sequence"/>
</dbReference>